<dbReference type="GO" id="GO:0005975">
    <property type="term" value="P:carbohydrate metabolic process"/>
    <property type="evidence" value="ECO:0007669"/>
    <property type="project" value="InterPro"/>
</dbReference>
<dbReference type="EC" id="3.2.1.39" evidence="3"/>
<comment type="similarity">
    <text evidence="2 8">Belongs to the glycosyl hydrolase 17 family.</text>
</comment>
<evidence type="ECO:0000256" key="1">
    <source>
        <dbReference type="ARBA" id="ARBA00000382"/>
    </source>
</evidence>
<dbReference type="OrthoDB" id="941679at2759"/>
<name>A0A6J1DNH1_MOMCH</name>
<evidence type="ECO:0000313" key="12">
    <source>
        <dbReference type="RefSeq" id="XP_022154361.1"/>
    </source>
</evidence>
<dbReference type="GO" id="GO:0042973">
    <property type="term" value="F:glucan endo-1,3-beta-D-glucosidase activity"/>
    <property type="evidence" value="ECO:0007669"/>
    <property type="project" value="UniProtKB-EC"/>
</dbReference>
<dbReference type="Proteomes" id="UP000504603">
    <property type="component" value="Unplaced"/>
</dbReference>
<dbReference type="InterPro" id="IPR000490">
    <property type="entry name" value="Glyco_hydro_17"/>
</dbReference>
<keyword evidence="10" id="KW-0732">Signal</keyword>
<dbReference type="FunFam" id="3.20.20.80:FF:000010">
    <property type="entry name" value="glucan endo-1,3-beta-glucosidase, basic"/>
    <property type="match status" value="1"/>
</dbReference>
<keyword evidence="4 9" id="KW-0378">Hydrolase</keyword>
<evidence type="ECO:0000256" key="4">
    <source>
        <dbReference type="ARBA" id="ARBA00022801"/>
    </source>
</evidence>
<evidence type="ECO:0000256" key="5">
    <source>
        <dbReference type="ARBA" id="ARBA00023295"/>
    </source>
</evidence>
<protein>
    <recommendedName>
        <fullName evidence="3">glucan endo-1,3-beta-D-glucosidase</fullName>
        <ecNumber evidence="3">3.2.1.39</ecNumber>
    </recommendedName>
    <alternativeName>
        <fullName evidence="6">(1-&gt;3)-beta-glucan endohydrolase</fullName>
    </alternativeName>
    <alternativeName>
        <fullName evidence="7">Beta-1,3-endoglucanase</fullName>
    </alternativeName>
</protein>
<keyword evidence="5 9" id="KW-0326">Glycosidase</keyword>
<keyword evidence="11" id="KW-1185">Reference proteome</keyword>
<dbReference type="SUPFAM" id="SSF51445">
    <property type="entry name" value="(Trans)glycosidases"/>
    <property type="match status" value="1"/>
</dbReference>
<sequence>MGFLHSLMASSLFCSASLLLLLGAFISPGSKSGNVALAIEEVDSMALLPFGSASGIGSFVRLPQCGGPRPTVETVQAIGVCYSTKGDNLPEPGEVVRLYKSLGIKRMRIYDTDQTILNALRGSNIEVVVGIPNTDLERVANVSSAANWVQMNIQAFVPHVKFRYITVGNEVQPSDSFAGYVLPAMRNIYSAISAANLQDQMKISTVISTALLGTSHPPSAGSFGSDAREFIEPIVSFLAKKGSPLLANLYTYYSYIGLSRQMNLDYALLKESQGVIADGNLEYHNYVESMIDALYAALENSGGANVSIVISESGWPSGAGTNTIIESVVAETYYVNLIRCVQSGTPRRPGRAIETYLFSIFDENLRPSEMEKHFGLFTHDMEPKYQFSFS</sequence>
<evidence type="ECO:0000256" key="9">
    <source>
        <dbReference type="RuleBase" id="RU004336"/>
    </source>
</evidence>
<reference evidence="12" key="1">
    <citation type="submission" date="2025-08" db="UniProtKB">
        <authorList>
            <consortium name="RefSeq"/>
        </authorList>
    </citation>
    <scope>IDENTIFICATION</scope>
    <source>
        <strain evidence="12">OHB3-1</strain>
    </source>
</reference>
<accession>A0A6J1DNH1</accession>
<comment type="catalytic activity">
    <reaction evidence="1">
        <text>Hydrolysis of (1-&gt;3)-beta-D-glucosidic linkages in (1-&gt;3)-beta-D-glucans.</text>
        <dbReference type="EC" id="3.2.1.39"/>
    </reaction>
</comment>
<dbReference type="PROSITE" id="PS00587">
    <property type="entry name" value="GLYCOSYL_HYDROL_F17"/>
    <property type="match status" value="1"/>
</dbReference>
<dbReference type="Pfam" id="PF00332">
    <property type="entry name" value="Glyco_hydro_17"/>
    <property type="match status" value="1"/>
</dbReference>
<evidence type="ECO:0000256" key="8">
    <source>
        <dbReference type="RuleBase" id="RU004335"/>
    </source>
</evidence>
<proteinExistence type="inferred from homology"/>
<dbReference type="Gene3D" id="3.20.20.80">
    <property type="entry name" value="Glycosidases"/>
    <property type="match status" value="1"/>
</dbReference>
<evidence type="ECO:0000256" key="3">
    <source>
        <dbReference type="ARBA" id="ARBA00012780"/>
    </source>
</evidence>
<dbReference type="InterPro" id="IPR044965">
    <property type="entry name" value="Glyco_hydro_17_plant"/>
</dbReference>
<evidence type="ECO:0000256" key="7">
    <source>
        <dbReference type="ARBA" id="ARBA00033417"/>
    </source>
</evidence>
<evidence type="ECO:0000256" key="2">
    <source>
        <dbReference type="ARBA" id="ARBA00008773"/>
    </source>
</evidence>
<dbReference type="AlphaFoldDB" id="A0A6J1DNH1"/>
<evidence type="ECO:0000256" key="10">
    <source>
        <dbReference type="SAM" id="SignalP"/>
    </source>
</evidence>
<dbReference type="RefSeq" id="XP_022154361.1">
    <property type="nucleotide sequence ID" value="XM_022298669.1"/>
</dbReference>
<dbReference type="GeneID" id="111021643"/>
<gene>
    <name evidence="12" type="primary">LOC111021643</name>
</gene>
<evidence type="ECO:0000313" key="11">
    <source>
        <dbReference type="Proteomes" id="UP000504603"/>
    </source>
</evidence>
<feature type="chain" id="PRO_5026693439" description="glucan endo-1,3-beta-D-glucosidase" evidence="10">
    <location>
        <begin position="33"/>
        <end position="390"/>
    </location>
</feature>
<evidence type="ECO:0000256" key="6">
    <source>
        <dbReference type="ARBA" id="ARBA00033335"/>
    </source>
</evidence>
<feature type="signal peptide" evidence="10">
    <location>
        <begin position="1"/>
        <end position="32"/>
    </location>
</feature>
<organism evidence="11 12">
    <name type="scientific">Momordica charantia</name>
    <name type="common">Bitter gourd</name>
    <name type="synonym">Balsam pear</name>
    <dbReference type="NCBI Taxonomy" id="3673"/>
    <lineage>
        <taxon>Eukaryota</taxon>
        <taxon>Viridiplantae</taxon>
        <taxon>Streptophyta</taxon>
        <taxon>Embryophyta</taxon>
        <taxon>Tracheophyta</taxon>
        <taxon>Spermatophyta</taxon>
        <taxon>Magnoliopsida</taxon>
        <taxon>eudicotyledons</taxon>
        <taxon>Gunneridae</taxon>
        <taxon>Pentapetalae</taxon>
        <taxon>rosids</taxon>
        <taxon>fabids</taxon>
        <taxon>Cucurbitales</taxon>
        <taxon>Cucurbitaceae</taxon>
        <taxon>Momordiceae</taxon>
        <taxon>Momordica</taxon>
    </lineage>
</organism>
<dbReference type="InterPro" id="IPR017853">
    <property type="entry name" value="GH"/>
</dbReference>
<dbReference type="PANTHER" id="PTHR32227">
    <property type="entry name" value="GLUCAN ENDO-1,3-BETA-GLUCOSIDASE BG1-RELATED-RELATED"/>
    <property type="match status" value="1"/>
</dbReference>